<protein>
    <submittedName>
        <fullName evidence="1">Uncharacterized protein</fullName>
    </submittedName>
</protein>
<dbReference type="PANTHER" id="PTHR33667:SF7">
    <property type="entry name" value="RIKEN CDNA 1810020O05 GENE"/>
    <property type="match status" value="1"/>
</dbReference>
<evidence type="ECO:0000313" key="2">
    <source>
        <dbReference type="Proteomes" id="UP001233999"/>
    </source>
</evidence>
<proteinExistence type="predicted"/>
<sequence>MSLPTCLQVYMKDQSKILKTVKRNELTWIVFSVNHTVTLPQDLENVFSYTANFCISDSKKRLGGRAKADNPKVFYRAFPIKDGVPDEIIFEELYSSDEEAQTASSVITIEEMKEGEILKTETEQENKLFALPLNQHEISVRRLIYKFKIEDQSEVVEWKPKVEEREVKGKIKKGKGNSTKALKNSAKNVARGFSFTIDVKNFFSGNAKVTGEVKPLAPGLTYASVLIAVKELMSDEQAEKYNPLAIRISKLCNLPTEVLLEHRISTVYIRYKILDLKFETYEYPVQRNIMFENTKVIMINHFSPIKFIEFLQTGLLTVELIGIVEPQKYKILPSAFGQEIYDSDFSTQYKSTSPEVHCMNMLKESPNIVLATATYTLTNLILGHTSLDLCVNLKATNRNSLQNYNDGSDIFNMDELLNPETETPFTNCMLIENDTCLNASFNIMLPLKPLLRKVLSQKDVLNRIFMVLYDQEKAKEIVSNIYELNQIVLGPTTVAPDFGKTRANAYTASLSQATMNFLELSANRETSEYVRTMVEDNLSRETSPLSLKPEMFNEKDLNKDDIPIYMRNTLTGFIIDSFDKIIIFIEGLANGPLQHVWNNVISMPTEMGKVLYNSDLVFDSRLYSEFLPYGGLHIITLRIPLDIYLVNPKTFVPGYIPQLCWKALLNLDLLLKTTSISRACRQQLFPTTEDLLSFDIELGVPLHLQDSDRDLTNIIPRSDNDDSED</sequence>
<dbReference type="AlphaFoldDB" id="A0AAD8AIR7"/>
<name>A0AAD8AIR7_DIPPU</name>
<dbReference type="Proteomes" id="UP001233999">
    <property type="component" value="Unassembled WGS sequence"/>
</dbReference>
<comment type="caution">
    <text evidence="1">The sequence shown here is derived from an EMBL/GenBank/DDBJ whole genome shotgun (WGS) entry which is preliminary data.</text>
</comment>
<keyword evidence="2" id="KW-1185">Reference proteome</keyword>
<gene>
    <name evidence="1" type="ORF">L9F63_010546</name>
</gene>
<evidence type="ECO:0000313" key="1">
    <source>
        <dbReference type="EMBL" id="KAJ9598952.1"/>
    </source>
</evidence>
<accession>A0AAD8AIR7</accession>
<dbReference type="EMBL" id="JASPKZ010000842">
    <property type="protein sequence ID" value="KAJ9598952.1"/>
    <property type="molecule type" value="Genomic_DNA"/>
</dbReference>
<dbReference type="PANTHER" id="PTHR33667">
    <property type="entry name" value="SI:DKEY-57N24.6"/>
    <property type="match status" value="1"/>
</dbReference>
<reference evidence="1" key="1">
    <citation type="journal article" date="2023" name="IScience">
        <title>Live-bearing cockroach genome reveals convergent evolutionary mechanisms linked to viviparity in insects and beyond.</title>
        <authorList>
            <person name="Fouks B."/>
            <person name="Harrison M.C."/>
            <person name="Mikhailova A.A."/>
            <person name="Marchal E."/>
            <person name="English S."/>
            <person name="Carruthers M."/>
            <person name="Jennings E.C."/>
            <person name="Chiamaka E.L."/>
            <person name="Frigard R.A."/>
            <person name="Pippel M."/>
            <person name="Attardo G.M."/>
            <person name="Benoit J.B."/>
            <person name="Bornberg-Bauer E."/>
            <person name="Tobe S.S."/>
        </authorList>
    </citation>
    <scope>NUCLEOTIDE SEQUENCE</scope>
    <source>
        <strain evidence="1">Stay&amp;Tobe</strain>
    </source>
</reference>
<organism evidence="1 2">
    <name type="scientific">Diploptera punctata</name>
    <name type="common">Pacific beetle cockroach</name>
    <dbReference type="NCBI Taxonomy" id="6984"/>
    <lineage>
        <taxon>Eukaryota</taxon>
        <taxon>Metazoa</taxon>
        <taxon>Ecdysozoa</taxon>
        <taxon>Arthropoda</taxon>
        <taxon>Hexapoda</taxon>
        <taxon>Insecta</taxon>
        <taxon>Pterygota</taxon>
        <taxon>Neoptera</taxon>
        <taxon>Polyneoptera</taxon>
        <taxon>Dictyoptera</taxon>
        <taxon>Blattodea</taxon>
        <taxon>Blaberoidea</taxon>
        <taxon>Blaberidae</taxon>
        <taxon>Diplopterinae</taxon>
        <taxon>Diploptera</taxon>
    </lineage>
</organism>
<reference evidence="1" key="2">
    <citation type="submission" date="2023-05" db="EMBL/GenBank/DDBJ databases">
        <authorList>
            <person name="Fouks B."/>
        </authorList>
    </citation>
    <scope>NUCLEOTIDE SEQUENCE</scope>
    <source>
        <strain evidence="1">Stay&amp;Tobe</strain>
        <tissue evidence="1">Testes</tissue>
    </source>
</reference>